<protein>
    <submittedName>
        <fullName evidence="1">Uncharacterized protein</fullName>
    </submittedName>
</protein>
<evidence type="ECO:0000313" key="1">
    <source>
        <dbReference type="EMBL" id="CAB3261966.1"/>
    </source>
</evidence>
<gene>
    <name evidence="1" type="ORF">APLA_LOCUS17456</name>
</gene>
<dbReference type="EMBL" id="CADEBD010001048">
    <property type="protein sequence ID" value="CAB3261966.1"/>
    <property type="molecule type" value="Genomic_DNA"/>
</dbReference>
<accession>A0A8S1BRQ0</accession>
<name>A0A8S1BRQ0_ARCPL</name>
<comment type="caution">
    <text evidence="1">The sequence shown here is derived from an EMBL/GenBank/DDBJ whole genome shotgun (WGS) entry which is preliminary data.</text>
</comment>
<proteinExistence type="predicted"/>
<dbReference type="OrthoDB" id="10252446at2759"/>
<organism evidence="1 2">
    <name type="scientific">Arctia plantaginis</name>
    <name type="common">Wood tiger moth</name>
    <name type="synonym">Phalaena plantaginis</name>
    <dbReference type="NCBI Taxonomy" id="874455"/>
    <lineage>
        <taxon>Eukaryota</taxon>
        <taxon>Metazoa</taxon>
        <taxon>Ecdysozoa</taxon>
        <taxon>Arthropoda</taxon>
        <taxon>Hexapoda</taxon>
        <taxon>Insecta</taxon>
        <taxon>Pterygota</taxon>
        <taxon>Neoptera</taxon>
        <taxon>Endopterygota</taxon>
        <taxon>Lepidoptera</taxon>
        <taxon>Glossata</taxon>
        <taxon>Ditrysia</taxon>
        <taxon>Noctuoidea</taxon>
        <taxon>Erebidae</taxon>
        <taxon>Arctiinae</taxon>
        <taxon>Arctia</taxon>
    </lineage>
</organism>
<reference evidence="1 2" key="1">
    <citation type="submission" date="2020-04" db="EMBL/GenBank/DDBJ databases">
        <authorList>
            <person name="Wallbank WR R."/>
            <person name="Pardo Diaz C."/>
            <person name="Kozak K."/>
            <person name="Martin S."/>
            <person name="Jiggins C."/>
            <person name="Moest M."/>
            <person name="Warren A I."/>
            <person name="Byers J.R.P. K."/>
            <person name="Montejo-Kovacevich G."/>
            <person name="Yen C E."/>
        </authorList>
    </citation>
    <scope>NUCLEOTIDE SEQUENCE [LARGE SCALE GENOMIC DNA]</scope>
</reference>
<evidence type="ECO:0000313" key="2">
    <source>
        <dbReference type="Proteomes" id="UP000494256"/>
    </source>
</evidence>
<sequence length="72" mass="8345">MDQTMLELHEEFCEERFAWWSSRRESSIWHAQPCALDVQPLLVRGFGFGSAIYTSCVPNEEEISLVPITRTI</sequence>
<dbReference type="Proteomes" id="UP000494256">
    <property type="component" value="Unassembled WGS sequence"/>
</dbReference>
<dbReference type="AlphaFoldDB" id="A0A8S1BRQ0"/>